<gene>
    <name evidence="1" type="ORF">EDM52_04000</name>
</gene>
<comment type="caution">
    <text evidence="1">The sequence shown here is derived from an EMBL/GenBank/DDBJ whole genome shotgun (WGS) entry which is preliminary data.</text>
</comment>
<dbReference type="Proteomes" id="UP000282028">
    <property type="component" value="Unassembled WGS sequence"/>
</dbReference>
<dbReference type="OrthoDB" id="2692034at2"/>
<reference evidence="1 2" key="1">
    <citation type="submission" date="2018-10" db="EMBL/GenBank/DDBJ databases">
        <title>Phylogenomics of Brevibacillus.</title>
        <authorList>
            <person name="Dunlap C."/>
        </authorList>
    </citation>
    <scope>NUCLEOTIDE SEQUENCE [LARGE SCALE GENOMIC DNA]</scope>
    <source>
        <strain evidence="1 2">JCM 12215</strain>
    </source>
</reference>
<sequence length="90" mass="10631">MKRDDALFNWLQIQVVADARPDDQSALNTASFFREMLREDHEMNELSYRQDGDWYVLTGRSDSEEWESRYPAESVQALLIAINNEPRYNT</sequence>
<keyword evidence="2" id="KW-1185">Reference proteome</keyword>
<protein>
    <submittedName>
        <fullName evidence="1">Uncharacterized protein</fullName>
    </submittedName>
</protein>
<organism evidence="1 2">
    <name type="scientific">Brevibacillus invocatus</name>
    <dbReference type="NCBI Taxonomy" id="173959"/>
    <lineage>
        <taxon>Bacteria</taxon>
        <taxon>Bacillati</taxon>
        <taxon>Bacillota</taxon>
        <taxon>Bacilli</taxon>
        <taxon>Bacillales</taxon>
        <taxon>Paenibacillaceae</taxon>
        <taxon>Brevibacillus</taxon>
    </lineage>
</organism>
<dbReference type="RefSeq" id="WP_122907712.1">
    <property type="nucleotide sequence ID" value="NZ_CBCSBE010000002.1"/>
</dbReference>
<evidence type="ECO:0000313" key="1">
    <source>
        <dbReference type="EMBL" id="RNB76086.1"/>
    </source>
</evidence>
<accession>A0A3M8CK09</accession>
<name>A0A3M8CK09_9BACL</name>
<dbReference type="EMBL" id="RHHR01000008">
    <property type="protein sequence ID" value="RNB76086.1"/>
    <property type="molecule type" value="Genomic_DNA"/>
</dbReference>
<dbReference type="AlphaFoldDB" id="A0A3M8CK09"/>
<proteinExistence type="predicted"/>
<evidence type="ECO:0000313" key="2">
    <source>
        <dbReference type="Proteomes" id="UP000282028"/>
    </source>
</evidence>